<reference evidence="1 2" key="1">
    <citation type="submission" date="2021-11" db="EMBL/GenBank/DDBJ databases">
        <title>Black yeast isolated from Biological Soil Crust.</title>
        <authorList>
            <person name="Kurbessoian T."/>
        </authorList>
    </citation>
    <scope>NUCLEOTIDE SEQUENCE [LARGE SCALE GENOMIC DNA]</scope>
    <source>
        <strain evidence="1 2">CCFEE 5522</strain>
    </source>
</reference>
<evidence type="ECO:0000313" key="1">
    <source>
        <dbReference type="EMBL" id="KAK4540138.1"/>
    </source>
</evidence>
<dbReference type="AlphaFoldDB" id="A0AAV9J577"/>
<proteinExistence type="predicted"/>
<protein>
    <submittedName>
        <fullName evidence="1">Uncharacterized protein</fullName>
    </submittedName>
</protein>
<name>A0AAV9J577_9PEZI</name>
<gene>
    <name evidence="1" type="ORF">LTR36_009724</name>
</gene>
<sequence>MGLTLYSDNSFSAPPQRTARAHFMMYTPRAQAAYQHQQFFFEQKEKLSSLLNTVGRDAKAATNYQLGADYYELTAVVTQLLEEAQLMSGFTFNQIQQSGVQMQPFAEKVQLVETVAVEVRMRAITAAKPVSRKRGRTTDGDEEEMSYAVKRYRQVPVDQEMVIQPAFCAPYANKFMQSAWWTQPMCD</sequence>
<keyword evidence="2" id="KW-1185">Reference proteome</keyword>
<comment type="caution">
    <text evidence="1">The sequence shown here is derived from an EMBL/GenBank/DDBJ whole genome shotgun (WGS) entry which is preliminary data.</text>
</comment>
<dbReference type="Proteomes" id="UP001324427">
    <property type="component" value="Unassembled WGS sequence"/>
</dbReference>
<accession>A0AAV9J577</accession>
<dbReference type="EMBL" id="JAVFHQ010000073">
    <property type="protein sequence ID" value="KAK4540138.1"/>
    <property type="molecule type" value="Genomic_DNA"/>
</dbReference>
<organism evidence="1 2">
    <name type="scientific">Oleoguttula mirabilis</name>
    <dbReference type="NCBI Taxonomy" id="1507867"/>
    <lineage>
        <taxon>Eukaryota</taxon>
        <taxon>Fungi</taxon>
        <taxon>Dikarya</taxon>
        <taxon>Ascomycota</taxon>
        <taxon>Pezizomycotina</taxon>
        <taxon>Dothideomycetes</taxon>
        <taxon>Dothideomycetidae</taxon>
        <taxon>Mycosphaerellales</taxon>
        <taxon>Teratosphaeriaceae</taxon>
        <taxon>Oleoguttula</taxon>
    </lineage>
</organism>
<evidence type="ECO:0000313" key="2">
    <source>
        <dbReference type="Proteomes" id="UP001324427"/>
    </source>
</evidence>